<evidence type="ECO:0000313" key="2">
    <source>
        <dbReference type="Proteomes" id="UP000297564"/>
    </source>
</evidence>
<dbReference type="RefSeq" id="WP_135286919.1">
    <property type="nucleotide sequence ID" value="NZ_SMLL01000008.1"/>
</dbReference>
<proteinExistence type="predicted"/>
<name>A0A4Z0BG85_9BURK</name>
<dbReference type="Proteomes" id="UP000297564">
    <property type="component" value="Unassembled WGS sequence"/>
</dbReference>
<evidence type="ECO:0000313" key="1">
    <source>
        <dbReference type="EMBL" id="TFY96908.1"/>
    </source>
</evidence>
<dbReference type="EMBL" id="SMLL01000008">
    <property type="protein sequence ID" value="TFY96908.1"/>
    <property type="molecule type" value="Genomic_DNA"/>
</dbReference>
<reference evidence="1 2" key="1">
    <citation type="submission" date="2019-03" db="EMBL/GenBank/DDBJ databases">
        <title>Ramlibacter rhizophilus CCTCC AB2015357, whole genome shotgun sequence.</title>
        <authorList>
            <person name="Zhang X."/>
            <person name="Feng G."/>
            <person name="Zhu H."/>
        </authorList>
    </citation>
    <scope>NUCLEOTIDE SEQUENCE [LARGE SCALE GENOMIC DNA]</scope>
    <source>
        <strain evidence="1 2">CCTCC AB2015357</strain>
    </source>
</reference>
<dbReference type="AlphaFoldDB" id="A0A4Z0BG85"/>
<keyword evidence="2" id="KW-1185">Reference proteome</keyword>
<organism evidence="1 2">
    <name type="scientific">Ramlibacter rhizophilus</name>
    <dbReference type="NCBI Taxonomy" id="1781167"/>
    <lineage>
        <taxon>Bacteria</taxon>
        <taxon>Pseudomonadati</taxon>
        <taxon>Pseudomonadota</taxon>
        <taxon>Betaproteobacteria</taxon>
        <taxon>Burkholderiales</taxon>
        <taxon>Comamonadaceae</taxon>
        <taxon>Ramlibacter</taxon>
    </lineage>
</organism>
<sequence>MPTDSPKPPQAASLPLLPGERAAAPEGVELNTPTAWAEFERLRDEGDAAPDAAFATTQPQGQLPSAAPRGRPAAPVTVNAVMVEARRYNRVCPKPPAWQRLHELLAAHTGQGQPPPLSLTGPVWQATSAMPKRMALRDQIEWAETRGLLPAVLDFLKALPEDQWHHMDE</sequence>
<dbReference type="OrthoDB" id="8905728at2"/>
<comment type="caution">
    <text evidence="1">The sequence shown here is derived from an EMBL/GenBank/DDBJ whole genome shotgun (WGS) entry which is preliminary data.</text>
</comment>
<gene>
    <name evidence="1" type="ORF">EZ242_19755</name>
</gene>
<accession>A0A4Z0BG85</accession>
<protein>
    <submittedName>
        <fullName evidence="1">Uncharacterized protein</fullName>
    </submittedName>
</protein>